<feature type="compositionally biased region" description="Basic residues" evidence="1">
    <location>
        <begin position="130"/>
        <end position="146"/>
    </location>
</feature>
<gene>
    <name evidence="2" type="ORF">QR680_013891</name>
</gene>
<protein>
    <submittedName>
        <fullName evidence="2">Uncharacterized protein</fullName>
    </submittedName>
</protein>
<dbReference type="InterPro" id="IPR010979">
    <property type="entry name" value="Ribosomal_uS13-like_H2TH"/>
</dbReference>
<evidence type="ECO:0000313" key="3">
    <source>
        <dbReference type="Proteomes" id="UP001175271"/>
    </source>
</evidence>
<feature type="region of interest" description="Disordered" evidence="1">
    <location>
        <begin position="82"/>
        <end position="146"/>
    </location>
</feature>
<evidence type="ECO:0000313" key="2">
    <source>
        <dbReference type="EMBL" id="KAK0418988.1"/>
    </source>
</evidence>
<dbReference type="Proteomes" id="UP001175271">
    <property type="component" value="Unassembled WGS sequence"/>
</dbReference>
<dbReference type="SUPFAM" id="SSF46946">
    <property type="entry name" value="S13-like H2TH domain"/>
    <property type="match status" value="1"/>
</dbReference>
<evidence type="ECO:0000256" key="1">
    <source>
        <dbReference type="SAM" id="MobiDB-lite"/>
    </source>
</evidence>
<keyword evidence="3" id="KW-1185">Reference proteome</keyword>
<proteinExistence type="predicted"/>
<reference evidence="2" key="1">
    <citation type="submission" date="2023-06" db="EMBL/GenBank/DDBJ databases">
        <title>Genomic analysis of the entomopathogenic nematode Steinernema hermaphroditum.</title>
        <authorList>
            <person name="Schwarz E.M."/>
            <person name="Heppert J.K."/>
            <person name="Baniya A."/>
            <person name="Schwartz H.T."/>
            <person name="Tan C.-H."/>
            <person name="Antoshechkin I."/>
            <person name="Sternberg P.W."/>
            <person name="Goodrich-Blair H."/>
            <person name="Dillman A.R."/>
        </authorList>
    </citation>
    <scope>NUCLEOTIDE SEQUENCE</scope>
    <source>
        <strain evidence="2">PS9179</strain>
        <tissue evidence="2">Whole animal</tissue>
    </source>
</reference>
<dbReference type="GO" id="GO:0003676">
    <property type="term" value="F:nucleic acid binding"/>
    <property type="evidence" value="ECO:0007669"/>
    <property type="project" value="InterPro"/>
</dbReference>
<feature type="compositionally biased region" description="Polar residues" evidence="1">
    <location>
        <begin position="82"/>
        <end position="93"/>
    </location>
</feature>
<dbReference type="AlphaFoldDB" id="A0AA39I712"/>
<sequence length="146" mass="16173">MANRGKKSVSAIGDLLRCGASGKKVGISKLLTTTVSSLLTDDIQYDKEPEPFFSTEVDLSKVIVLDPKNEPVKGKIMQNASQCKIPNRSLNRQKNVKNDKQVPSTAVDDKLHKDFKRRKKIRVQGQHTKTTGRKGRTAGVSKKKRG</sequence>
<comment type="caution">
    <text evidence="2">The sequence shown here is derived from an EMBL/GenBank/DDBJ whole genome shotgun (WGS) entry which is preliminary data.</text>
</comment>
<dbReference type="EMBL" id="JAUCMV010000002">
    <property type="protein sequence ID" value="KAK0418988.1"/>
    <property type="molecule type" value="Genomic_DNA"/>
</dbReference>
<organism evidence="2 3">
    <name type="scientific">Steinernema hermaphroditum</name>
    <dbReference type="NCBI Taxonomy" id="289476"/>
    <lineage>
        <taxon>Eukaryota</taxon>
        <taxon>Metazoa</taxon>
        <taxon>Ecdysozoa</taxon>
        <taxon>Nematoda</taxon>
        <taxon>Chromadorea</taxon>
        <taxon>Rhabditida</taxon>
        <taxon>Tylenchina</taxon>
        <taxon>Panagrolaimomorpha</taxon>
        <taxon>Strongyloidoidea</taxon>
        <taxon>Steinernematidae</taxon>
        <taxon>Steinernema</taxon>
    </lineage>
</organism>
<accession>A0AA39I712</accession>
<name>A0AA39I712_9BILA</name>
<feature type="compositionally biased region" description="Basic residues" evidence="1">
    <location>
        <begin position="113"/>
        <end position="122"/>
    </location>
</feature>